<evidence type="ECO:0000256" key="7">
    <source>
        <dbReference type="RuleBase" id="RU364138"/>
    </source>
</evidence>
<name>A0A914W3X6_9BILA</name>
<keyword evidence="3 7" id="KW-0378">Hydrolase</keyword>
<evidence type="ECO:0000256" key="1">
    <source>
        <dbReference type="ARBA" id="ARBA00007835"/>
    </source>
</evidence>
<evidence type="ECO:0000313" key="9">
    <source>
        <dbReference type="WBParaSite" id="PSAMB.scaffold2size251193.g726.t1"/>
    </source>
</evidence>
<protein>
    <recommendedName>
        <fullName evidence="7">Phospholipase B-like</fullName>
        <ecNumber evidence="7">3.1.1.-</ecNumber>
    </recommendedName>
</protein>
<dbReference type="GO" id="GO:0005576">
    <property type="term" value="C:extracellular region"/>
    <property type="evidence" value="ECO:0007669"/>
    <property type="project" value="TreeGrafter"/>
</dbReference>
<dbReference type="PANTHER" id="PTHR12370">
    <property type="entry name" value="PHOSPHOLIPASE B-RELATED"/>
    <property type="match status" value="1"/>
</dbReference>
<dbReference type="EC" id="3.1.1.-" evidence="7"/>
<comment type="similarity">
    <text evidence="1 7">Belongs to the phospholipase B-like family.</text>
</comment>
<dbReference type="GO" id="GO:0004620">
    <property type="term" value="F:phospholipase activity"/>
    <property type="evidence" value="ECO:0007669"/>
    <property type="project" value="InterPro"/>
</dbReference>
<dbReference type="Gene3D" id="3.60.60.30">
    <property type="match status" value="1"/>
</dbReference>
<evidence type="ECO:0000256" key="5">
    <source>
        <dbReference type="ARBA" id="ARBA00023098"/>
    </source>
</evidence>
<feature type="signal peptide" evidence="7">
    <location>
        <begin position="1"/>
        <end position="19"/>
    </location>
</feature>
<dbReference type="InterPro" id="IPR007000">
    <property type="entry name" value="PLipase_B-like"/>
</dbReference>
<keyword evidence="5 7" id="KW-0443">Lipid metabolism</keyword>
<feature type="chain" id="PRO_5038167758" description="Phospholipase B-like" evidence="7">
    <location>
        <begin position="20"/>
        <end position="552"/>
    </location>
</feature>
<accession>A0A914W3X6</accession>
<dbReference type="Pfam" id="PF04916">
    <property type="entry name" value="Phospholip_B"/>
    <property type="match status" value="1"/>
</dbReference>
<reference evidence="9" key="1">
    <citation type="submission" date="2022-11" db="UniProtKB">
        <authorList>
            <consortium name="WormBaseParasite"/>
        </authorList>
    </citation>
    <scope>IDENTIFICATION</scope>
</reference>
<keyword evidence="6" id="KW-0325">Glycoprotein</keyword>
<keyword evidence="4 7" id="KW-0442">Lipid degradation</keyword>
<keyword evidence="8" id="KW-1185">Reference proteome</keyword>
<evidence type="ECO:0000256" key="6">
    <source>
        <dbReference type="ARBA" id="ARBA00023180"/>
    </source>
</evidence>
<evidence type="ECO:0000313" key="8">
    <source>
        <dbReference type="Proteomes" id="UP000887566"/>
    </source>
</evidence>
<dbReference type="WBParaSite" id="PSAMB.scaffold2size251193.g726.t1">
    <property type="protein sequence ID" value="PSAMB.scaffold2size251193.g726.t1"/>
    <property type="gene ID" value="PSAMB.scaffold2size251193.g726"/>
</dbReference>
<evidence type="ECO:0000256" key="4">
    <source>
        <dbReference type="ARBA" id="ARBA00022963"/>
    </source>
</evidence>
<proteinExistence type="inferred from homology"/>
<dbReference type="GO" id="GO:0009395">
    <property type="term" value="P:phospholipid catabolic process"/>
    <property type="evidence" value="ECO:0007669"/>
    <property type="project" value="TreeGrafter"/>
</dbReference>
<organism evidence="8 9">
    <name type="scientific">Plectus sambesii</name>
    <dbReference type="NCBI Taxonomy" id="2011161"/>
    <lineage>
        <taxon>Eukaryota</taxon>
        <taxon>Metazoa</taxon>
        <taxon>Ecdysozoa</taxon>
        <taxon>Nematoda</taxon>
        <taxon>Chromadorea</taxon>
        <taxon>Plectida</taxon>
        <taxon>Plectina</taxon>
        <taxon>Plectoidea</taxon>
        <taxon>Plectidae</taxon>
        <taxon>Plectus</taxon>
    </lineage>
</organism>
<comment type="function">
    <text evidence="7">Putative phospholipase.</text>
</comment>
<evidence type="ECO:0000256" key="2">
    <source>
        <dbReference type="ARBA" id="ARBA00022729"/>
    </source>
</evidence>
<dbReference type="AlphaFoldDB" id="A0A914W3X6"/>
<evidence type="ECO:0000256" key="3">
    <source>
        <dbReference type="ARBA" id="ARBA00022801"/>
    </source>
</evidence>
<dbReference type="Proteomes" id="UP000887566">
    <property type="component" value="Unplaced"/>
</dbReference>
<keyword evidence="2 7" id="KW-0732">Signal</keyword>
<dbReference type="PANTHER" id="PTHR12370:SF3">
    <property type="entry name" value="PHOSPHOLIPASE B-LIKE 2-RELATED"/>
    <property type="match status" value="1"/>
</dbReference>
<sequence length="552" mass="62607">MSPTTPLLLLLLLAAAVGARQRVVTVCVDHNQKFFTLEGDSVANCANPAATAKLSNKINETGWGFLEVETEDLPSHVQAYAAGLAEGQLTRSLIFDHLRNTVDGYCDGAEAYCQRLGLFMLKNYEWMQTQISAHPNDVYWQQVNFTMTQLQGVIDGYEQRKTVRTPNDIVIHPIYMLQMSGDFEDLETKLQRPTLLRKRVLGSGHCSALVKAAPDNSDLFFSHVTWTSYGSMLRLQKLYKFKQCVPGYINVFSGYPGALASDDDFVLTSAGLAVTETTIGNYNKELFPLMKPTAVFTWVRSQIANRLADTGRKWALIFKKYNSGTYNNQWTIVDYKLFKPGQPLPQEGLLYVLEQLPGFVEHADLSTFFEGQGYWPSYNIPYFATVFNKSASWPNVERYGDWFTYDKSPRALIFRRDQHTVTDMDSLQKLMRYNDFKNDPLSRCNCTPPYSGENAISCRSELNPKDGKYPFASLGFRDHGATDMKATNSQMMKTLKFRGVSGPTYDPLPVFDWRTSALKDTVHHFGHPNEWRFSPVVHTWSTEINTDSDAFC</sequence>